<name>A0A6A6VUV7_9PEZI</name>
<keyword evidence="4 7" id="KW-0472">Membrane</keyword>
<feature type="transmembrane region" description="Helical" evidence="7">
    <location>
        <begin position="174"/>
        <end position="196"/>
    </location>
</feature>
<keyword evidence="2 7" id="KW-0812">Transmembrane</keyword>
<dbReference type="PANTHER" id="PTHR33048">
    <property type="entry name" value="PTH11-LIKE INTEGRAL MEMBRANE PROTEIN (AFU_ORTHOLOGUE AFUA_5G11245)"/>
    <property type="match status" value="1"/>
</dbReference>
<organism evidence="9 10">
    <name type="scientific">Pseudovirgaria hyperparasitica</name>
    <dbReference type="NCBI Taxonomy" id="470096"/>
    <lineage>
        <taxon>Eukaryota</taxon>
        <taxon>Fungi</taxon>
        <taxon>Dikarya</taxon>
        <taxon>Ascomycota</taxon>
        <taxon>Pezizomycotina</taxon>
        <taxon>Dothideomycetes</taxon>
        <taxon>Dothideomycetes incertae sedis</taxon>
        <taxon>Acrospermales</taxon>
        <taxon>Acrospermaceae</taxon>
        <taxon>Pseudovirgaria</taxon>
    </lineage>
</organism>
<gene>
    <name evidence="9" type="ORF">EJ05DRAFT_142333</name>
</gene>
<evidence type="ECO:0000313" key="9">
    <source>
        <dbReference type="EMBL" id="KAF2754468.1"/>
    </source>
</evidence>
<evidence type="ECO:0000256" key="4">
    <source>
        <dbReference type="ARBA" id="ARBA00023136"/>
    </source>
</evidence>
<dbReference type="OrthoDB" id="3649438at2759"/>
<dbReference type="GO" id="GO:0016020">
    <property type="term" value="C:membrane"/>
    <property type="evidence" value="ECO:0007669"/>
    <property type="project" value="UniProtKB-SubCell"/>
</dbReference>
<evidence type="ECO:0000256" key="5">
    <source>
        <dbReference type="ARBA" id="ARBA00038359"/>
    </source>
</evidence>
<feature type="transmembrane region" description="Helical" evidence="7">
    <location>
        <begin position="92"/>
        <end position="111"/>
    </location>
</feature>
<dbReference type="EMBL" id="ML996580">
    <property type="protein sequence ID" value="KAF2754468.1"/>
    <property type="molecule type" value="Genomic_DNA"/>
</dbReference>
<feature type="transmembrane region" description="Helical" evidence="7">
    <location>
        <begin position="123"/>
        <end position="143"/>
    </location>
</feature>
<comment type="subcellular location">
    <subcellularLocation>
        <location evidence="1">Membrane</location>
        <topology evidence="1">Multi-pass membrane protein</topology>
    </subcellularLocation>
</comment>
<keyword evidence="3 7" id="KW-1133">Transmembrane helix</keyword>
<feature type="domain" description="Rhodopsin" evidence="8">
    <location>
        <begin position="26"/>
        <end position="269"/>
    </location>
</feature>
<dbReference type="Pfam" id="PF20684">
    <property type="entry name" value="Fung_rhodopsin"/>
    <property type="match status" value="1"/>
</dbReference>
<dbReference type="InterPro" id="IPR052337">
    <property type="entry name" value="SAT4-like"/>
</dbReference>
<feature type="region of interest" description="Disordered" evidence="6">
    <location>
        <begin position="406"/>
        <end position="460"/>
    </location>
</feature>
<evidence type="ECO:0000256" key="1">
    <source>
        <dbReference type="ARBA" id="ARBA00004141"/>
    </source>
</evidence>
<accession>A0A6A6VUV7</accession>
<dbReference type="RefSeq" id="XP_033596919.1">
    <property type="nucleotide sequence ID" value="XM_033739245.1"/>
</dbReference>
<reference evidence="9" key="1">
    <citation type="journal article" date="2020" name="Stud. Mycol.">
        <title>101 Dothideomycetes genomes: a test case for predicting lifestyles and emergence of pathogens.</title>
        <authorList>
            <person name="Haridas S."/>
            <person name="Albert R."/>
            <person name="Binder M."/>
            <person name="Bloem J."/>
            <person name="Labutti K."/>
            <person name="Salamov A."/>
            <person name="Andreopoulos B."/>
            <person name="Baker S."/>
            <person name="Barry K."/>
            <person name="Bills G."/>
            <person name="Bluhm B."/>
            <person name="Cannon C."/>
            <person name="Castanera R."/>
            <person name="Culley D."/>
            <person name="Daum C."/>
            <person name="Ezra D."/>
            <person name="Gonzalez J."/>
            <person name="Henrissat B."/>
            <person name="Kuo A."/>
            <person name="Liang C."/>
            <person name="Lipzen A."/>
            <person name="Lutzoni F."/>
            <person name="Magnuson J."/>
            <person name="Mondo S."/>
            <person name="Nolan M."/>
            <person name="Ohm R."/>
            <person name="Pangilinan J."/>
            <person name="Park H.-J."/>
            <person name="Ramirez L."/>
            <person name="Alfaro M."/>
            <person name="Sun H."/>
            <person name="Tritt A."/>
            <person name="Yoshinaga Y."/>
            <person name="Zwiers L.-H."/>
            <person name="Turgeon B."/>
            <person name="Goodwin S."/>
            <person name="Spatafora J."/>
            <person name="Crous P."/>
            <person name="Grigoriev I."/>
        </authorList>
    </citation>
    <scope>NUCLEOTIDE SEQUENCE</scope>
    <source>
        <strain evidence="9">CBS 121739</strain>
    </source>
</reference>
<dbReference type="InterPro" id="IPR049326">
    <property type="entry name" value="Rhodopsin_dom_fungi"/>
</dbReference>
<feature type="transmembrane region" description="Helical" evidence="7">
    <location>
        <begin position="6"/>
        <end position="26"/>
    </location>
</feature>
<evidence type="ECO:0000313" key="10">
    <source>
        <dbReference type="Proteomes" id="UP000799437"/>
    </source>
</evidence>
<evidence type="ECO:0000256" key="2">
    <source>
        <dbReference type="ARBA" id="ARBA00022692"/>
    </source>
</evidence>
<comment type="similarity">
    <text evidence="5">Belongs to the SAT4 family.</text>
</comment>
<feature type="transmembrane region" description="Helical" evidence="7">
    <location>
        <begin position="38"/>
        <end position="57"/>
    </location>
</feature>
<protein>
    <recommendedName>
        <fullName evidence="8">Rhodopsin domain-containing protein</fullName>
    </recommendedName>
</protein>
<feature type="transmembrane region" description="Helical" evidence="7">
    <location>
        <begin position="208"/>
        <end position="228"/>
    </location>
</feature>
<proteinExistence type="inferred from homology"/>
<evidence type="ECO:0000256" key="6">
    <source>
        <dbReference type="SAM" id="MobiDB-lite"/>
    </source>
</evidence>
<feature type="compositionally biased region" description="Low complexity" evidence="6">
    <location>
        <begin position="412"/>
        <end position="421"/>
    </location>
</feature>
<evidence type="ECO:0000256" key="7">
    <source>
        <dbReference type="SAM" id="Phobius"/>
    </source>
</evidence>
<evidence type="ECO:0000259" key="8">
    <source>
        <dbReference type="Pfam" id="PF20684"/>
    </source>
</evidence>
<dbReference type="Proteomes" id="UP000799437">
    <property type="component" value="Unassembled WGS sequence"/>
</dbReference>
<dbReference type="GeneID" id="54480299"/>
<evidence type="ECO:0000256" key="3">
    <source>
        <dbReference type="ARBA" id="ARBA00022989"/>
    </source>
</evidence>
<dbReference type="AlphaFoldDB" id="A0A6A6VUV7"/>
<keyword evidence="10" id="KW-1185">Reference proteome</keyword>
<dbReference type="PANTHER" id="PTHR33048:SF96">
    <property type="entry name" value="INTEGRAL MEMBRANE PROTEIN"/>
    <property type="match status" value="1"/>
</dbReference>
<sequence length="460" mass="51251">MMISRTLPLFIITAVCAVAAFFSVALRCYTRIRIVKLFGWDDWLMVFASAFFTWTVVDIFRNPFYAVGGSAHMSDHSTEDARLGYHLWWMNYMAYGITMTLARLSVALFFLRITVWRWHHWMIYLNIFGNVTSGLVYLGVVIFQCTPVNHFWNKVDPTAKGRCIPIDIFIDLGYLYGSVSAFCDLVLVALPLHLVWNLEVSRQTKLATAPLLSMAGLCGCCPLARMAYLQKFHDPDFFFATVDIAIWSTFEPGIAIAAASAATCRPLLKSLLLKLGFKSEPGSVKRKGFVGSLHSIVLKLAFDDASLIRDTLASQEHLHQVDTERGDIMMALRPGTPSTMNDKRTHESDSVRGIPRAAISIQEDFAINGKEHTIDIIAASRSSSATGKSYPLHPELQTYLHSVRSWGGNSRSLTPTESLPETPEPPSHEIPDASLNALPPIHHPWSPVRGKASIPPCLPR</sequence>